<evidence type="ECO:0008006" key="5">
    <source>
        <dbReference type="Google" id="ProtNLM"/>
    </source>
</evidence>
<protein>
    <recommendedName>
        <fullName evidence="5">Zn(2)-C6 fungal-type domain-containing protein</fullName>
    </recommendedName>
</protein>
<dbReference type="Proteomes" id="UP000076580">
    <property type="component" value="Chromosome 02"/>
</dbReference>
<dbReference type="InterPro" id="IPR052973">
    <property type="entry name" value="Fungal_sec-metab_reg_TF"/>
</dbReference>
<feature type="compositionally biased region" description="Basic and acidic residues" evidence="2">
    <location>
        <begin position="343"/>
        <end position="352"/>
    </location>
</feature>
<feature type="compositionally biased region" description="Polar residues" evidence="2">
    <location>
        <begin position="95"/>
        <end position="104"/>
    </location>
</feature>
<gene>
    <name evidence="3" type="ORF">DCS_04165</name>
</gene>
<dbReference type="InterPro" id="IPR036864">
    <property type="entry name" value="Zn2-C6_fun-type_DNA-bd_sf"/>
</dbReference>
<feature type="compositionally biased region" description="Low complexity" evidence="2">
    <location>
        <begin position="327"/>
        <end position="342"/>
    </location>
</feature>
<evidence type="ECO:0000313" key="4">
    <source>
        <dbReference type="Proteomes" id="UP000076580"/>
    </source>
</evidence>
<dbReference type="AlphaFoldDB" id="A0A151GJ96"/>
<name>A0A151GJ96_DRECN</name>
<proteinExistence type="predicted"/>
<dbReference type="GO" id="GO:0000981">
    <property type="term" value="F:DNA-binding transcription factor activity, RNA polymerase II-specific"/>
    <property type="evidence" value="ECO:0007669"/>
    <property type="project" value="InterPro"/>
</dbReference>
<keyword evidence="1" id="KW-0539">Nucleus</keyword>
<keyword evidence="4" id="KW-1185">Reference proteome</keyword>
<dbReference type="GeneID" id="63716808"/>
<sequence>MHVRATRNEHPHLQGMSRLCAAPRLRRLGWGAPTWRLSLMLALCHQQVTTDESPSCPRKWHRPPCTLMVPLSLSLSPPSSLHSDPGFFDPEPPTNLDSRQSACEQRTAPDSGPACAHLSSRIPAATMDQPPLGQRLPAKHDGGTAGELVDLSYHADGTCNPAAVFNQGTAAGHQQEQHSRLLFSYSYQWKDSPRTAVSETPNRLDAAYEEDDPSEYDTDLPSPQAYREPRDHQQRSHTNVDSQRHAPLDPAAYNGPHDMVQAPCNDRGNDGSSYKASLLPDPIVSAILDDPPFLPPISGDTSNPYLTHLQQQQYQQHRHQHQDQHQQQDQPYRQHPQYQQQHQAREQQQQRHQQEYYYPLDNAAPASLFNATGGVPCGGSLPGPGQTGVSDSVGLSSRGEILAPPALTHLPSVGDPDSAFQISLSGPPLSSQTFNPIQALSPYPCLNPTPNEPSGHTAQQYSDFELQQLYSSQQAGLALTFEPSPQLTMGGGDVFPPHSQPSAAYKATDDAADSSPFDSRAALPPPSLPLGTEELTLGSCINPEQSDGAGSSLEPYGMVQWPKTRSAFDDARRKETADTRHRNACLRCRVQKIRCQNDPENPGGECLACQRFSKTSRKTIHQIFCCRNKLTDAVLFRSGGLNLTARWSGTAIRDVSAADRISGDVRVISFTQGICGTPITIQVVKFNTRPGDVIARFWTVRDGAEGFETRRRKDLAAYCLVDAWSTASYFEEYVTTNAIPSLLMHNKPNPMIQPAVERDVINRTYIMAVKYYSGLEDEIEGPRGRTVNVEKRLLRNLFILWFAIRHTTGSAYICGDEKLGMDPETKDDTYPLFGKVSLPRMVIAQFDCITHTKILSIYGREVLKDLEALVFRNQPRWWWTIYFCFFTLLHQASFVSSDRYRHARNNYGAKYRYSIPGFVEQLHEGCNTILLHWHYYNCRAWPNPLEPWHRHKSFLSELSPEQHDLVMETMTDARVQRQLAIWKHYKDNNGSLGATTSDDTTAYQAQYIGRQAQIDWDHPLYWVAQMFEEQWSPHPTYQREYVE</sequence>
<evidence type="ECO:0000313" key="3">
    <source>
        <dbReference type="EMBL" id="KYK57158.1"/>
    </source>
</evidence>
<dbReference type="InterPro" id="IPR001138">
    <property type="entry name" value="Zn2Cys6_DnaBD"/>
</dbReference>
<dbReference type="RefSeq" id="XP_040656510.1">
    <property type="nucleotide sequence ID" value="XM_040801477.1"/>
</dbReference>
<dbReference type="CDD" id="cd00067">
    <property type="entry name" value="GAL4"/>
    <property type="match status" value="1"/>
</dbReference>
<feature type="region of interest" description="Disordered" evidence="2">
    <location>
        <begin position="192"/>
        <end position="276"/>
    </location>
</feature>
<evidence type="ECO:0000256" key="2">
    <source>
        <dbReference type="SAM" id="MobiDB-lite"/>
    </source>
</evidence>
<feature type="compositionally biased region" description="Polar residues" evidence="2">
    <location>
        <begin position="192"/>
        <end position="201"/>
    </location>
</feature>
<accession>A0A151GJ96</accession>
<reference evidence="3 4" key="1">
    <citation type="journal article" date="2016" name="Sci. Rep.">
        <title>Insights into Adaptations to a Near-Obligate Nematode Endoparasitic Lifestyle from the Finished Genome of Drechmeria coniospora.</title>
        <authorList>
            <person name="Zhang L."/>
            <person name="Zhou Z."/>
            <person name="Guo Q."/>
            <person name="Fokkens L."/>
            <person name="Miskei M."/>
            <person name="Pocsi I."/>
            <person name="Zhang W."/>
            <person name="Chen M."/>
            <person name="Wang L."/>
            <person name="Sun Y."/>
            <person name="Donzelli B.G."/>
            <person name="Gibson D.M."/>
            <person name="Nelson D.R."/>
            <person name="Luo J.G."/>
            <person name="Rep M."/>
            <person name="Liu H."/>
            <person name="Yang S."/>
            <person name="Wang J."/>
            <person name="Krasnoff S.B."/>
            <person name="Xu Y."/>
            <person name="Molnar I."/>
            <person name="Lin M."/>
        </authorList>
    </citation>
    <scope>NUCLEOTIDE SEQUENCE [LARGE SCALE GENOMIC DNA]</scope>
    <source>
        <strain evidence="3 4">ARSEF 6962</strain>
    </source>
</reference>
<dbReference type="SUPFAM" id="SSF57701">
    <property type="entry name" value="Zn2/Cys6 DNA-binding domain"/>
    <property type="match status" value="1"/>
</dbReference>
<dbReference type="PANTHER" id="PTHR35392:SF3">
    <property type="entry name" value="ZN(2)-C6 FUNGAL-TYPE DOMAIN-CONTAINING PROTEIN"/>
    <property type="match status" value="1"/>
</dbReference>
<dbReference type="GO" id="GO:0008270">
    <property type="term" value="F:zinc ion binding"/>
    <property type="evidence" value="ECO:0007669"/>
    <property type="project" value="InterPro"/>
</dbReference>
<feature type="region of interest" description="Disordered" evidence="2">
    <location>
        <begin position="310"/>
        <end position="352"/>
    </location>
</feature>
<comment type="caution">
    <text evidence="3">The sequence shown here is derived from an EMBL/GenBank/DDBJ whole genome shotgun (WGS) entry which is preliminary data.</text>
</comment>
<dbReference type="InParanoid" id="A0A151GJ96"/>
<feature type="compositionally biased region" description="Acidic residues" evidence="2">
    <location>
        <begin position="207"/>
        <end position="218"/>
    </location>
</feature>
<feature type="region of interest" description="Disordered" evidence="2">
    <location>
        <begin position="488"/>
        <end position="527"/>
    </location>
</feature>
<feature type="region of interest" description="Disordered" evidence="2">
    <location>
        <begin position="77"/>
        <end position="117"/>
    </location>
</feature>
<evidence type="ECO:0000256" key="1">
    <source>
        <dbReference type="ARBA" id="ARBA00023242"/>
    </source>
</evidence>
<organism evidence="3 4">
    <name type="scientific">Drechmeria coniospora</name>
    <name type="common">Nematophagous fungus</name>
    <name type="synonym">Meria coniospora</name>
    <dbReference type="NCBI Taxonomy" id="98403"/>
    <lineage>
        <taxon>Eukaryota</taxon>
        <taxon>Fungi</taxon>
        <taxon>Dikarya</taxon>
        <taxon>Ascomycota</taxon>
        <taxon>Pezizomycotina</taxon>
        <taxon>Sordariomycetes</taxon>
        <taxon>Hypocreomycetidae</taxon>
        <taxon>Hypocreales</taxon>
        <taxon>Ophiocordycipitaceae</taxon>
        <taxon>Drechmeria</taxon>
    </lineage>
</organism>
<dbReference type="PANTHER" id="PTHR35392">
    <property type="entry name" value="ZN(II)2CYS6 TRANSCRIPTION FACTOR (EUROFUNG)-RELATED-RELATED"/>
    <property type="match status" value="1"/>
</dbReference>
<dbReference type="STRING" id="98403.A0A151GJ96"/>
<dbReference type="EMBL" id="LAYC01000002">
    <property type="protein sequence ID" value="KYK57158.1"/>
    <property type="molecule type" value="Genomic_DNA"/>
</dbReference>